<evidence type="ECO:0000256" key="3">
    <source>
        <dbReference type="ARBA" id="ARBA00022676"/>
    </source>
</evidence>
<evidence type="ECO:0000256" key="9">
    <source>
        <dbReference type="SAM" id="MobiDB-lite"/>
    </source>
</evidence>
<dbReference type="Pfam" id="PF05693">
    <property type="entry name" value="Glycogen_syn"/>
    <property type="match status" value="1"/>
</dbReference>
<comment type="similarity">
    <text evidence="2 8">Belongs to the glycosyltransferase 3 family.</text>
</comment>
<dbReference type="CDD" id="cd03793">
    <property type="entry name" value="GT3_GSY2-like"/>
    <property type="match status" value="1"/>
</dbReference>
<dbReference type="InParanoid" id="A0A5J5EQQ2"/>
<accession>A0A5J5EQQ2</accession>
<evidence type="ECO:0000256" key="5">
    <source>
        <dbReference type="ARBA" id="ARBA00023056"/>
    </source>
</evidence>
<dbReference type="GO" id="GO:0004373">
    <property type="term" value="F:alpha-1,4-glucan glucosyltransferase (UDP-glucose donor) activity"/>
    <property type="evidence" value="ECO:0007669"/>
    <property type="project" value="UniProtKB-EC"/>
</dbReference>
<keyword evidence="5 8" id="KW-0320">Glycogen biosynthesis</keyword>
<proteinExistence type="inferred from homology"/>
<gene>
    <name evidence="10" type="ORF">FN846DRAFT_135225</name>
</gene>
<dbReference type="Gene3D" id="3.40.50.2000">
    <property type="entry name" value="Glycogen Phosphorylase B"/>
    <property type="match status" value="2"/>
</dbReference>
<name>A0A5J5EQQ2_9PEZI</name>
<dbReference type="InterPro" id="IPR008631">
    <property type="entry name" value="Glycogen_synth"/>
</dbReference>
<dbReference type="FunFam" id="3.40.50.2000:FF:000014">
    <property type="entry name" value="Glycogen [starch] synthase"/>
    <property type="match status" value="1"/>
</dbReference>
<evidence type="ECO:0000256" key="8">
    <source>
        <dbReference type="RuleBase" id="RU363104"/>
    </source>
</evidence>
<keyword evidence="4 8" id="KW-0808">Transferase</keyword>
<evidence type="ECO:0000256" key="7">
    <source>
        <dbReference type="ARBA" id="ARBA00047345"/>
    </source>
</evidence>
<evidence type="ECO:0000313" key="11">
    <source>
        <dbReference type="Proteomes" id="UP000326924"/>
    </source>
</evidence>
<protein>
    <recommendedName>
        <fullName evidence="8">Glycogen [starch] synthase</fullName>
        <ecNumber evidence="8">2.4.1.11</ecNumber>
    </recommendedName>
</protein>
<dbReference type="SUPFAM" id="SSF53756">
    <property type="entry name" value="UDP-Glycosyltransferase/glycogen phosphorylase"/>
    <property type="match status" value="2"/>
</dbReference>
<dbReference type="FunFam" id="3.40.50.2000:FF:000045">
    <property type="entry name" value="Glycogen [starch] synthase"/>
    <property type="match status" value="1"/>
</dbReference>
<evidence type="ECO:0000256" key="2">
    <source>
        <dbReference type="ARBA" id="ARBA00010686"/>
    </source>
</evidence>
<reference evidence="10 11" key="1">
    <citation type="submission" date="2019-09" db="EMBL/GenBank/DDBJ databases">
        <title>Draft genome of the ectomycorrhizal ascomycete Sphaerosporella brunnea.</title>
        <authorList>
            <consortium name="DOE Joint Genome Institute"/>
            <person name="Benucci G.M."/>
            <person name="Marozzi G."/>
            <person name="Antonielli L."/>
            <person name="Sanchez S."/>
            <person name="Marco P."/>
            <person name="Wang X."/>
            <person name="Falini L.B."/>
            <person name="Barry K."/>
            <person name="Haridas S."/>
            <person name="Lipzen A."/>
            <person name="Labutti K."/>
            <person name="Grigoriev I.V."/>
            <person name="Murat C."/>
            <person name="Martin F."/>
            <person name="Albertini E."/>
            <person name="Donnini D."/>
            <person name="Bonito G."/>
        </authorList>
    </citation>
    <scope>NUCLEOTIDE SEQUENCE [LARGE SCALE GENOMIC DNA]</scope>
    <source>
        <strain evidence="10 11">Sb_GMNB300</strain>
    </source>
</reference>
<dbReference type="PANTHER" id="PTHR10176:SF3">
    <property type="entry name" value="GLYCOGEN [STARCH] SYNTHASE"/>
    <property type="match status" value="1"/>
</dbReference>
<feature type="region of interest" description="Disordered" evidence="9">
    <location>
        <begin position="670"/>
        <end position="700"/>
    </location>
</feature>
<organism evidence="10 11">
    <name type="scientific">Sphaerosporella brunnea</name>
    <dbReference type="NCBI Taxonomy" id="1250544"/>
    <lineage>
        <taxon>Eukaryota</taxon>
        <taxon>Fungi</taxon>
        <taxon>Dikarya</taxon>
        <taxon>Ascomycota</taxon>
        <taxon>Pezizomycotina</taxon>
        <taxon>Pezizomycetes</taxon>
        <taxon>Pezizales</taxon>
        <taxon>Pyronemataceae</taxon>
        <taxon>Sphaerosporella</taxon>
    </lineage>
</organism>
<evidence type="ECO:0000256" key="4">
    <source>
        <dbReference type="ARBA" id="ARBA00022679"/>
    </source>
</evidence>
<dbReference type="GO" id="GO:0005978">
    <property type="term" value="P:glycogen biosynthetic process"/>
    <property type="evidence" value="ECO:0007669"/>
    <property type="project" value="UniProtKB-UniPathway"/>
</dbReference>
<dbReference type="GO" id="GO:0005737">
    <property type="term" value="C:cytoplasm"/>
    <property type="evidence" value="ECO:0007669"/>
    <property type="project" value="TreeGrafter"/>
</dbReference>
<comment type="function">
    <text evidence="8">Transfers the glycosyl residue from UDP-Glc to the non-reducing end of alpha-1,4-glucan.</text>
</comment>
<dbReference type="OrthoDB" id="6335297at2759"/>
<dbReference type="PANTHER" id="PTHR10176">
    <property type="entry name" value="GLYCOGEN SYNTHASE"/>
    <property type="match status" value="1"/>
</dbReference>
<comment type="pathway">
    <text evidence="1 8">Glycan biosynthesis; glycogen biosynthesis.</text>
</comment>
<dbReference type="AlphaFoldDB" id="A0A5J5EQQ2"/>
<dbReference type="UniPathway" id="UPA00164"/>
<sequence length="700" mass="79505">MAEAPRTRDVKNHLLFEVATEVANRVGGIYSVIKSKAAITSAEYGDRYCLIGPLNRHSAAVEVEQLEPQNEHLKRTLDSMAERGISYVYGRWLIDGAPRVILFDTKTGYKHLDEWKGDLWNAAMIPCPPGDDETNEAVVFGYLVAWFLGEFVSHETSKAVIAHFHEWLAGVALPLCRKRRIDVTTIFTTHATLLGRYLCAGSVDFYNNLQWFDVDAEAGKRGIYHRYCIERAATHSCDVFTTVSHITAYESEHLLKRKPDGVLPNGLNVVKFAAMHDFQNLHAQSKEKIHDFVRGHFCGHNDFDLDNTLYFFTAGRYEFRNKGVDMFVESLARLNHRLKTSGTKTTVVAFIIMPAQTHSLTVEALKGQAVIKALRDAVGVVEQGVGKRLFERALRWRDGEDLPTDKELVSNQEKIMLKRRIYALKRNALPPVVTHNMADDLTDPILNQIRRVQLFNHPSDRVKVIFHPEFLNSANPVLPLDYDDFVRGTHLGVFPSYYEPWGYTPAECTVMGVPSITTNLSGFGCYMEELIENASDYGIYIVDRRGKGVDDSVNQLCEYMFDFAQKSRRQRINQRNRTERLSDLLDWKRMGMEYVKARQLALRRAYPSSFENEEPFPFFDGTEQKVARPLSVPGSPRDRTGMMTPGDFPSLQEGMENLDTDDYVGWRLPEEEDTDDYPFPLTLRQSKGSTAQTAVNGAAA</sequence>
<evidence type="ECO:0000313" key="10">
    <source>
        <dbReference type="EMBL" id="KAA8900745.1"/>
    </source>
</evidence>
<evidence type="ECO:0000256" key="1">
    <source>
        <dbReference type="ARBA" id="ARBA00004964"/>
    </source>
</evidence>
<dbReference type="EMBL" id="VXIS01000150">
    <property type="protein sequence ID" value="KAA8900745.1"/>
    <property type="molecule type" value="Genomic_DNA"/>
</dbReference>
<dbReference type="FunCoup" id="A0A5J5EQQ2">
    <property type="interactions" value="440"/>
</dbReference>
<comment type="function">
    <text evidence="6">Glycogen synthase participates in the glycogen biosynthetic process along with glycogenin and glycogen branching enzyme. Extends the primer composed of a few glucose units formed by glycogenin by adding new glucose units to it. In this context, glycogen synthase transfers the glycosyl residue from UDP-Glc to the non-reducing end of alpha-1,4-glucan.</text>
</comment>
<keyword evidence="3 8" id="KW-0328">Glycosyltransferase</keyword>
<comment type="caution">
    <text evidence="10">The sequence shown here is derived from an EMBL/GenBank/DDBJ whole genome shotgun (WGS) entry which is preliminary data.</text>
</comment>
<comment type="catalytic activity">
    <reaction evidence="7">
        <text>[(1-&gt;4)-alpha-D-glucosyl](n) + UDP-alpha-D-glucose = [(1-&gt;4)-alpha-D-glucosyl](n+1) + UDP + H(+)</text>
        <dbReference type="Rhea" id="RHEA:18549"/>
        <dbReference type="Rhea" id="RHEA-COMP:9584"/>
        <dbReference type="Rhea" id="RHEA-COMP:9587"/>
        <dbReference type="ChEBI" id="CHEBI:15378"/>
        <dbReference type="ChEBI" id="CHEBI:15444"/>
        <dbReference type="ChEBI" id="CHEBI:58223"/>
        <dbReference type="ChEBI" id="CHEBI:58885"/>
        <dbReference type="EC" id="2.4.1.11"/>
    </reaction>
    <physiologicalReaction direction="left-to-right" evidence="7">
        <dbReference type="Rhea" id="RHEA:18550"/>
    </physiologicalReaction>
</comment>
<evidence type="ECO:0000256" key="6">
    <source>
        <dbReference type="ARBA" id="ARBA00043883"/>
    </source>
</evidence>
<dbReference type="EC" id="2.4.1.11" evidence="8"/>
<dbReference type="Proteomes" id="UP000326924">
    <property type="component" value="Unassembled WGS sequence"/>
</dbReference>
<feature type="compositionally biased region" description="Polar residues" evidence="9">
    <location>
        <begin position="683"/>
        <end position="700"/>
    </location>
</feature>
<keyword evidence="11" id="KW-1185">Reference proteome</keyword>